<evidence type="ECO:0000313" key="1">
    <source>
        <dbReference type="EMBL" id="GKV47922.1"/>
    </source>
</evidence>
<protein>
    <submittedName>
        <fullName evidence="1">Uncharacterized protein</fullName>
    </submittedName>
</protein>
<sequence length="60" mass="6840">MKALSFMAFDSNDFMGCSLDCSTVPDLLTIICCQNNKLELLAVKQYQVAETSLLEYQMFY</sequence>
<organism evidence="1 2">
    <name type="scientific">Rubroshorea leprosula</name>
    <dbReference type="NCBI Taxonomy" id="152421"/>
    <lineage>
        <taxon>Eukaryota</taxon>
        <taxon>Viridiplantae</taxon>
        <taxon>Streptophyta</taxon>
        <taxon>Embryophyta</taxon>
        <taxon>Tracheophyta</taxon>
        <taxon>Spermatophyta</taxon>
        <taxon>Magnoliopsida</taxon>
        <taxon>eudicotyledons</taxon>
        <taxon>Gunneridae</taxon>
        <taxon>Pentapetalae</taxon>
        <taxon>rosids</taxon>
        <taxon>malvids</taxon>
        <taxon>Malvales</taxon>
        <taxon>Dipterocarpaceae</taxon>
        <taxon>Rubroshorea</taxon>
    </lineage>
</organism>
<evidence type="ECO:0000313" key="2">
    <source>
        <dbReference type="Proteomes" id="UP001054252"/>
    </source>
</evidence>
<dbReference type="AlphaFoldDB" id="A0AAV5MHH9"/>
<dbReference type="Proteomes" id="UP001054252">
    <property type="component" value="Unassembled WGS sequence"/>
</dbReference>
<name>A0AAV5MHH9_9ROSI</name>
<keyword evidence="2" id="KW-1185">Reference proteome</keyword>
<reference evidence="1 2" key="1">
    <citation type="journal article" date="2021" name="Commun. Biol.">
        <title>The genome of Shorea leprosula (Dipterocarpaceae) highlights the ecological relevance of drought in aseasonal tropical rainforests.</title>
        <authorList>
            <person name="Ng K.K.S."/>
            <person name="Kobayashi M.J."/>
            <person name="Fawcett J.A."/>
            <person name="Hatakeyama M."/>
            <person name="Paape T."/>
            <person name="Ng C.H."/>
            <person name="Ang C.C."/>
            <person name="Tnah L.H."/>
            <person name="Lee C.T."/>
            <person name="Nishiyama T."/>
            <person name="Sese J."/>
            <person name="O'Brien M.J."/>
            <person name="Copetti D."/>
            <person name="Mohd Noor M.I."/>
            <person name="Ong R.C."/>
            <person name="Putra M."/>
            <person name="Sireger I.Z."/>
            <person name="Indrioko S."/>
            <person name="Kosugi Y."/>
            <person name="Izuno A."/>
            <person name="Isagi Y."/>
            <person name="Lee S.L."/>
            <person name="Shimizu K.K."/>
        </authorList>
    </citation>
    <scope>NUCLEOTIDE SEQUENCE [LARGE SCALE GENOMIC DNA]</scope>
    <source>
        <strain evidence="1">214</strain>
    </source>
</reference>
<dbReference type="EMBL" id="BPVZ01000240">
    <property type="protein sequence ID" value="GKV47922.1"/>
    <property type="molecule type" value="Genomic_DNA"/>
</dbReference>
<accession>A0AAV5MHH9</accession>
<gene>
    <name evidence="1" type="ORF">SLEP1_g54772</name>
</gene>
<comment type="caution">
    <text evidence="1">The sequence shown here is derived from an EMBL/GenBank/DDBJ whole genome shotgun (WGS) entry which is preliminary data.</text>
</comment>
<proteinExistence type="predicted"/>